<organism evidence="2 3">
    <name type="scientific">Cordyceps fumosorosea (strain ARSEF 2679)</name>
    <name type="common">Isaria fumosorosea</name>
    <dbReference type="NCBI Taxonomy" id="1081104"/>
    <lineage>
        <taxon>Eukaryota</taxon>
        <taxon>Fungi</taxon>
        <taxon>Dikarya</taxon>
        <taxon>Ascomycota</taxon>
        <taxon>Pezizomycotina</taxon>
        <taxon>Sordariomycetes</taxon>
        <taxon>Hypocreomycetidae</taxon>
        <taxon>Hypocreales</taxon>
        <taxon>Cordycipitaceae</taxon>
        <taxon>Cordyceps</taxon>
    </lineage>
</organism>
<keyword evidence="3" id="KW-1185">Reference proteome</keyword>
<dbReference type="Pfam" id="PF00144">
    <property type="entry name" value="Beta-lactamase"/>
    <property type="match status" value="1"/>
</dbReference>
<dbReference type="SUPFAM" id="SSF56601">
    <property type="entry name" value="beta-lactamase/transpeptidase-like"/>
    <property type="match status" value="1"/>
</dbReference>
<dbReference type="Proteomes" id="UP000076744">
    <property type="component" value="Unassembled WGS sequence"/>
</dbReference>
<dbReference type="GeneID" id="30018144"/>
<gene>
    <name evidence="2" type="ORF">ISF_01852</name>
</gene>
<dbReference type="AlphaFoldDB" id="A0A168CF38"/>
<dbReference type="RefSeq" id="XP_018707182.1">
    <property type="nucleotide sequence ID" value="XM_018845459.1"/>
</dbReference>
<name>A0A168CF38_CORFA</name>
<evidence type="ECO:0000313" key="2">
    <source>
        <dbReference type="EMBL" id="OAA71301.1"/>
    </source>
</evidence>
<dbReference type="InterPro" id="IPR012338">
    <property type="entry name" value="Beta-lactam/transpept-like"/>
</dbReference>
<dbReference type="PANTHER" id="PTHR43319">
    <property type="entry name" value="BETA-LACTAMASE-RELATED"/>
    <property type="match status" value="1"/>
</dbReference>
<dbReference type="InterPro" id="IPR052907">
    <property type="entry name" value="Beta-lactamase/esterase"/>
</dbReference>
<comment type="caution">
    <text evidence="2">The sequence shown here is derived from an EMBL/GenBank/DDBJ whole genome shotgun (WGS) entry which is preliminary data.</text>
</comment>
<feature type="domain" description="Beta-lactamase-related" evidence="1">
    <location>
        <begin position="15"/>
        <end position="182"/>
    </location>
</feature>
<dbReference type="OrthoDB" id="5946976at2759"/>
<evidence type="ECO:0000259" key="1">
    <source>
        <dbReference type="Pfam" id="PF00144"/>
    </source>
</evidence>
<protein>
    <submittedName>
        <fullName evidence="2">Beta-lactamase</fullName>
    </submittedName>
</protein>
<dbReference type="InterPro" id="IPR001466">
    <property type="entry name" value="Beta-lactam-related"/>
</dbReference>
<accession>A0A168CF38</accession>
<sequence length="246" mass="26429">MAQVHGHCDPKFAKLRDLMQEFLASGHDIGASLCLNTGGGDHDVVDIWGGRADAASSTPWTRDTIVNVFSTTKLVTQLAAAMLISPGALRPRRPRRAALARVLAHTAGLCAGADDLRLEDRYDATTAAERLAARKPLWEPGSAVGYHGLTQGVIVGELVRRVTGTTIDRFPAEEVRRPLGREGKLPAGVAWGSGWGGSFVVMDAQKELTIAYAMNRMANGEQGTLEPEYCIYPSYDVVVTIDEPSS</sequence>
<proteinExistence type="predicted"/>
<dbReference type="PANTHER" id="PTHR43319:SF3">
    <property type="entry name" value="BETA-LACTAMASE-RELATED DOMAIN-CONTAINING PROTEIN"/>
    <property type="match status" value="1"/>
</dbReference>
<evidence type="ECO:0000313" key="3">
    <source>
        <dbReference type="Proteomes" id="UP000076744"/>
    </source>
</evidence>
<dbReference type="Gene3D" id="3.40.710.10">
    <property type="entry name" value="DD-peptidase/beta-lactamase superfamily"/>
    <property type="match status" value="1"/>
</dbReference>
<dbReference type="EMBL" id="AZHB01000003">
    <property type="protein sequence ID" value="OAA71301.1"/>
    <property type="molecule type" value="Genomic_DNA"/>
</dbReference>
<dbReference type="STRING" id="1081104.A0A168CF38"/>
<reference evidence="2 3" key="1">
    <citation type="journal article" date="2016" name="Genome Biol. Evol.">
        <title>Divergent and convergent evolution of fungal pathogenicity.</title>
        <authorList>
            <person name="Shang Y."/>
            <person name="Xiao G."/>
            <person name="Zheng P."/>
            <person name="Cen K."/>
            <person name="Zhan S."/>
            <person name="Wang C."/>
        </authorList>
    </citation>
    <scope>NUCLEOTIDE SEQUENCE [LARGE SCALE GENOMIC DNA]</scope>
    <source>
        <strain evidence="2 3">ARSEF 2679</strain>
    </source>
</reference>